<feature type="compositionally biased region" description="Basic and acidic residues" evidence="1">
    <location>
        <begin position="1068"/>
        <end position="1077"/>
    </location>
</feature>
<feature type="region of interest" description="Disordered" evidence="1">
    <location>
        <begin position="424"/>
        <end position="458"/>
    </location>
</feature>
<feature type="compositionally biased region" description="Basic and acidic residues" evidence="1">
    <location>
        <begin position="573"/>
        <end position="587"/>
    </location>
</feature>
<organism evidence="2 3">
    <name type="scientific">Ustilago trichophora</name>
    <dbReference type="NCBI Taxonomy" id="86804"/>
    <lineage>
        <taxon>Eukaryota</taxon>
        <taxon>Fungi</taxon>
        <taxon>Dikarya</taxon>
        <taxon>Basidiomycota</taxon>
        <taxon>Ustilaginomycotina</taxon>
        <taxon>Ustilaginomycetes</taxon>
        <taxon>Ustilaginales</taxon>
        <taxon>Ustilaginaceae</taxon>
        <taxon>Ustilago</taxon>
    </lineage>
</organism>
<feature type="compositionally biased region" description="Polar residues" evidence="1">
    <location>
        <begin position="388"/>
        <end position="406"/>
    </location>
</feature>
<reference evidence="2 3" key="1">
    <citation type="submission" date="2018-03" db="EMBL/GenBank/DDBJ databases">
        <authorList>
            <person name="Guldener U."/>
        </authorList>
    </citation>
    <scope>NUCLEOTIDE SEQUENCE [LARGE SCALE GENOMIC DNA]</scope>
    <source>
        <strain evidence="2 3">NBRC100155</strain>
    </source>
</reference>
<protein>
    <submittedName>
        <fullName evidence="2">Uncharacterized protein</fullName>
    </submittedName>
</protein>
<feature type="region of interest" description="Disordered" evidence="1">
    <location>
        <begin position="117"/>
        <end position="137"/>
    </location>
</feature>
<feature type="region of interest" description="Disordered" evidence="1">
    <location>
        <begin position="321"/>
        <end position="351"/>
    </location>
</feature>
<feature type="region of interest" description="Disordered" evidence="1">
    <location>
        <begin position="384"/>
        <end position="410"/>
    </location>
</feature>
<feature type="region of interest" description="Disordered" evidence="1">
    <location>
        <begin position="243"/>
        <end position="285"/>
    </location>
</feature>
<feature type="compositionally biased region" description="Basic and acidic residues" evidence="1">
    <location>
        <begin position="1029"/>
        <end position="1041"/>
    </location>
</feature>
<dbReference type="EMBL" id="OOIN01000028">
    <property type="protein sequence ID" value="SPO29451.1"/>
    <property type="molecule type" value="Genomic_DNA"/>
</dbReference>
<evidence type="ECO:0000313" key="2">
    <source>
        <dbReference type="EMBL" id="SPO29451.1"/>
    </source>
</evidence>
<dbReference type="Proteomes" id="UP000324022">
    <property type="component" value="Unassembled WGS sequence"/>
</dbReference>
<feature type="compositionally biased region" description="Pro residues" evidence="1">
    <location>
        <begin position="1136"/>
        <end position="1150"/>
    </location>
</feature>
<feature type="compositionally biased region" description="Basic and acidic residues" evidence="1">
    <location>
        <begin position="986"/>
        <end position="999"/>
    </location>
</feature>
<name>A0A5C3EIX4_9BASI</name>
<feature type="compositionally biased region" description="Basic residues" evidence="1">
    <location>
        <begin position="263"/>
        <end position="272"/>
    </location>
</feature>
<sequence>MSDVAPESRDDDPPSLTTNPTIANHAQHTHSLPSSAPSEPPLRLNTDSTSRPHSTALPSALPSAQTTPGAQTPQFTSTVSTLQLASEALSTIPQHDPNAPNVPIAAAELLSAFQRKNKKAPAIQSPHPGSVRSRSAATTPVPTALLLGIKPDSFDVTAASSRATTPTRTPSGRAKRQRRERNAATPIASVSALPSIEQNDRRRSARVAKAVTASASDSPTMPNLALFGFSPYLENLVMNAKETDRRTRSGARGIRPPLDRAPARVKRTAAKTKNKETDPDGPDDEAKLELYRQLCIISYQLQAHLDMVPHKSLEQLRAQFATPPPEEDDGKLAPTGNNSAVPGASVNPSRATTPALTLQSHDQRPASGANATSYQQPIVVKAEPPQSPQLSHIEPQQSRPAFSPESSPEVALMHSLRLAYNDGPSHYPSYTHGNYQPRDSPEPHLWSSKVDQEEDEPMSPVFRPARANIMSISALMDGPSRPSKQRTPSPELIRTPPRPEEMPLPSFMQEWTQEDEMASQFLSACAAAIPKLDTTELDRLTQIAQLAAFDLEMLSVPSSPRASTPSSLGATEQQRREALSKFDPKRLNPLDTLDTEQLYNREEVEYLEEQQSNEELYESVRYLSSFDEVIDEWRAGELSRLRLQLEMRKAEIDRIWTCDRKFAWSNYVNDRAGELYRKAAMEASRTKWQAEMELDLLAVHRRKTRGLDKLTKDFWLPDGESVGDKEVADLYKRFGMFLSAAKYTGNDDPLVRADLRKLRNALREQKRRSKKVTPSEDTAEPAGQEGVQSNEEGAPESPDVEAVSSESESEGYDSDSSYATTSSSSSSGISSLPSFSSVCSSPLLPSVSVAEAVSEMDVVVLPPDSALASTHPAEIEEDESDGEADESLWARQMRLATALSGVQTPAAGSALPSRATSPANSVKIQSTKKQQQQQRDRKRKKRPPPPGARLWKKGRVQQDDMGTAAPGEEEDIEMAQPDEGGWQNGDSHHQQQREERREEVGEESIPVEGPPKQPLHSRTIHPEQQQQQEEERGYPYRDQHRGYGHAYGGYGMHPSYSTGEYSGYERALPYDDPHYSDRGFAYPPTDGYHPHHHSSYAVREAYPPRTPPPELLHPEQQQQQQLYPSYASTTQHHPGGYPPAPPPGRPQWPY</sequence>
<feature type="compositionally biased region" description="Low complexity" evidence="1">
    <location>
        <begin position="814"/>
        <end position="840"/>
    </location>
</feature>
<dbReference type="AlphaFoldDB" id="A0A5C3EIX4"/>
<feature type="region of interest" description="Disordered" evidence="1">
    <location>
        <begin position="157"/>
        <end position="184"/>
    </location>
</feature>
<feature type="compositionally biased region" description="Polar residues" evidence="1">
    <location>
        <begin position="335"/>
        <end position="351"/>
    </location>
</feature>
<feature type="region of interest" description="Disordered" evidence="1">
    <location>
        <begin position="762"/>
        <end position="840"/>
    </location>
</feature>
<feature type="region of interest" description="Disordered" evidence="1">
    <location>
        <begin position="1"/>
        <end position="79"/>
    </location>
</feature>
<feature type="region of interest" description="Disordered" evidence="1">
    <location>
        <begin position="902"/>
        <end position="1150"/>
    </location>
</feature>
<proteinExistence type="predicted"/>
<feature type="compositionally biased region" description="Acidic residues" evidence="1">
    <location>
        <begin position="875"/>
        <end position="886"/>
    </location>
</feature>
<gene>
    <name evidence="2" type="ORF">UTRI_04820_B</name>
</gene>
<evidence type="ECO:0000313" key="3">
    <source>
        <dbReference type="Proteomes" id="UP000324022"/>
    </source>
</evidence>
<keyword evidence="3" id="KW-1185">Reference proteome</keyword>
<feature type="region of interest" description="Disordered" evidence="1">
    <location>
        <begin position="475"/>
        <end position="503"/>
    </location>
</feature>
<accession>A0A5C3EIX4</accession>
<feature type="compositionally biased region" description="Low complexity" evidence="1">
    <location>
        <begin position="795"/>
        <end position="806"/>
    </location>
</feature>
<feature type="compositionally biased region" description="Polar residues" evidence="1">
    <location>
        <begin position="914"/>
        <end position="927"/>
    </location>
</feature>
<feature type="region of interest" description="Disordered" evidence="1">
    <location>
        <begin position="864"/>
        <end position="888"/>
    </location>
</feature>
<feature type="compositionally biased region" description="Low complexity" evidence="1">
    <location>
        <begin position="157"/>
        <end position="171"/>
    </location>
</feature>
<dbReference type="OrthoDB" id="2556461at2759"/>
<feature type="compositionally biased region" description="Basic and acidic residues" evidence="1">
    <location>
        <begin position="273"/>
        <end position="285"/>
    </location>
</feature>
<feature type="compositionally biased region" description="Polar residues" evidence="1">
    <location>
        <begin position="45"/>
        <end position="79"/>
    </location>
</feature>
<feature type="compositionally biased region" description="Low complexity" evidence="1">
    <location>
        <begin position="31"/>
        <end position="44"/>
    </location>
</feature>
<evidence type="ECO:0000256" key="1">
    <source>
        <dbReference type="SAM" id="MobiDB-lite"/>
    </source>
</evidence>
<feature type="compositionally biased region" description="Basic and acidic residues" evidence="1">
    <location>
        <begin position="1"/>
        <end position="12"/>
    </location>
</feature>
<feature type="region of interest" description="Disordered" evidence="1">
    <location>
        <begin position="557"/>
        <end position="587"/>
    </location>
</feature>
<feature type="compositionally biased region" description="Polar residues" evidence="1">
    <location>
        <begin position="557"/>
        <end position="572"/>
    </location>
</feature>
<feature type="compositionally biased region" description="Polar residues" evidence="1">
    <location>
        <begin position="15"/>
        <end position="30"/>
    </location>
</feature>